<dbReference type="RefSeq" id="WP_184268453.1">
    <property type="nucleotide sequence ID" value="NZ_JACHKY010000002.1"/>
</dbReference>
<dbReference type="AlphaFoldDB" id="A0A7W7INL2"/>
<dbReference type="Pfam" id="PF21834">
    <property type="entry name" value="DUF6894"/>
    <property type="match status" value="1"/>
</dbReference>
<evidence type="ECO:0000259" key="1">
    <source>
        <dbReference type="Pfam" id="PF21834"/>
    </source>
</evidence>
<gene>
    <name evidence="2" type="ORF">HNP32_001404</name>
</gene>
<reference evidence="2 3" key="1">
    <citation type="submission" date="2020-08" db="EMBL/GenBank/DDBJ databases">
        <title>Functional genomics of gut bacteria from endangered species of beetles.</title>
        <authorList>
            <person name="Carlos-Shanley C."/>
        </authorList>
    </citation>
    <scope>NUCLEOTIDE SEQUENCE [LARGE SCALE GENOMIC DNA]</scope>
    <source>
        <strain evidence="2 3">S00123</strain>
    </source>
</reference>
<accession>A0A7W7INL2</accession>
<protein>
    <recommendedName>
        <fullName evidence="1">DUF6894 domain-containing protein</fullName>
    </recommendedName>
</protein>
<organism evidence="2 3">
    <name type="scientific">Brevundimonas bullata</name>
    <dbReference type="NCBI Taxonomy" id="13160"/>
    <lineage>
        <taxon>Bacteria</taxon>
        <taxon>Pseudomonadati</taxon>
        <taxon>Pseudomonadota</taxon>
        <taxon>Alphaproteobacteria</taxon>
        <taxon>Caulobacterales</taxon>
        <taxon>Caulobacteraceae</taxon>
        <taxon>Brevundimonas</taxon>
    </lineage>
</organism>
<comment type="caution">
    <text evidence="2">The sequence shown here is derived from an EMBL/GenBank/DDBJ whole genome shotgun (WGS) entry which is preliminary data.</text>
</comment>
<keyword evidence="3" id="KW-1185">Reference proteome</keyword>
<feature type="domain" description="DUF6894" evidence="1">
    <location>
        <begin position="20"/>
        <end position="69"/>
    </location>
</feature>
<evidence type="ECO:0000313" key="3">
    <source>
        <dbReference type="Proteomes" id="UP000539957"/>
    </source>
</evidence>
<sequence length="87" mass="9432">MSVYIFETDDGIGEPLKWTYELPSLQQAQIQGAQTLGELLSDDGQKIWRTGRACMAVYTAAGHAICNLEIIATLAPHLRGLVPDDGS</sequence>
<dbReference type="EMBL" id="JACHKY010000002">
    <property type="protein sequence ID" value="MBB4797680.1"/>
    <property type="molecule type" value="Genomic_DNA"/>
</dbReference>
<dbReference type="Proteomes" id="UP000539957">
    <property type="component" value="Unassembled WGS sequence"/>
</dbReference>
<name>A0A7W7INL2_9CAUL</name>
<dbReference type="InterPro" id="IPR054189">
    <property type="entry name" value="DUF6894"/>
</dbReference>
<proteinExistence type="predicted"/>
<evidence type="ECO:0000313" key="2">
    <source>
        <dbReference type="EMBL" id="MBB4797680.1"/>
    </source>
</evidence>